<dbReference type="GO" id="GO:0016616">
    <property type="term" value="F:oxidoreductase activity, acting on the CH-OH group of donors, NAD or NADP as acceptor"/>
    <property type="evidence" value="ECO:0007669"/>
    <property type="project" value="UniProtKB-ARBA"/>
</dbReference>
<evidence type="ECO:0000256" key="2">
    <source>
        <dbReference type="ARBA" id="ARBA00023002"/>
    </source>
</evidence>
<dbReference type="PANTHER" id="PTHR43827">
    <property type="entry name" value="2,5-DIKETO-D-GLUCONIC ACID REDUCTASE"/>
    <property type="match status" value="1"/>
</dbReference>
<dbReference type="Gene3D" id="3.20.20.100">
    <property type="entry name" value="NADP-dependent oxidoreductase domain"/>
    <property type="match status" value="1"/>
</dbReference>
<protein>
    <recommendedName>
        <fullName evidence="4">NADP-dependent oxidoreductase domain-containing protein</fullName>
    </recommendedName>
</protein>
<dbReference type="SUPFAM" id="SSF51430">
    <property type="entry name" value="NAD(P)-linked oxidoreductase"/>
    <property type="match status" value="1"/>
</dbReference>
<name>C3ZCA1_BRAFL</name>
<sequence length="109" mass="12605">MQCKGERGVLERKREAEVMTREKIGVVKGVCLRWQVQRGVVVIPKSLRSARMVGNSQIFDFELSAGDVVDINSLNRDGRVYKWEWSVYDNSKARLQRSNFLDSFSSYDE</sequence>
<dbReference type="PANTHER" id="PTHR43827:SF3">
    <property type="entry name" value="NADP-DEPENDENT OXIDOREDUCTASE DOMAIN-CONTAINING PROTEIN"/>
    <property type="match status" value="1"/>
</dbReference>
<dbReference type="STRING" id="7739.C3ZCA1"/>
<proteinExistence type="predicted"/>
<organism>
    <name type="scientific">Branchiostoma floridae</name>
    <name type="common">Florida lancelet</name>
    <name type="synonym">Amphioxus</name>
    <dbReference type="NCBI Taxonomy" id="7739"/>
    <lineage>
        <taxon>Eukaryota</taxon>
        <taxon>Metazoa</taxon>
        <taxon>Chordata</taxon>
        <taxon>Cephalochordata</taxon>
        <taxon>Leptocardii</taxon>
        <taxon>Amphioxiformes</taxon>
        <taxon>Branchiostomatidae</taxon>
        <taxon>Branchiostoma</taxon>
    </lineage>
</organism>
<dbReference type="EMBL" id="GG666606">
    <property type="protein sequence ID" value="EEN49873.1"/>
    <property type="molecule type" value="Genomic_DNA"/>
</dbReference>
<dbReference type="AlphaFoldDB" id="C3ZCA1"/>
<evidence type="ECO:0000256" key="1">
    <source>
        <dbReference type="ARBA" id="ARBA00022857"/>
    </source>
</evidence>
<dbReference type="InterPro" id="IPR036812">
    <property type="entry name" value="NAD(P)_OxRdtase_dom_sf"/>
</dbReference>
<dbReference type="InterPro" id="IPR020471">
    <property type="entry name" value="AKR"/>
</dbReference>
<keyword evidence="2" id="KW-0560">Oxidoreductase</keyword>
<evidence type="ECO:0008006" key="4">
    <source>
        <dbReference type="Google" id="ProtNLM"/>
    </source>
</evidence>
<accession>C3ZCA1</accession>
<gene>
    <name evidence="3" type="ORF">BRAFLDRAFT_75678</name>
</gene>
<reference evidence="3" key="1">
    <citation type="journal article" date="2008" name="Nature">
        <title>The amphioxus genome and the evolution of the chordate karyotype.</title>
        <authorList>
            <consortium name="US DOE Joint Genome Institute (JGI-PGF)"/>
            <person name="Putnam N.H."/>
            <person name="Butts T."/>
            <person name="Ferrier D.E.K."/>
            <person name="Furlong R.F."/>
            <person name="Hellsten U."/>
            <person name="Kawashima T."/>
            <person name="Robinson-Rechavi M."/>
            <person name="Shoguchi E."/>
            <person name="Terry A."/>
            <person name="Yu J.-K."/>
            <person name="Benito-Gutierrez E.L."/>
            <person name="Dubchak I."/>
            <person name="Garcia-Fernandez J."/>
            <person name="Gibson-Brown J.J."/>
            <person name="Grigoriev I.V."/>
            <person name="Horton A.C."/>
            <person name="de Jong P.J."/>
            <person name="Jurka J."/>
            <person name="Kapitonov V.V."/>
            <person name="Kohara Y."/>
            <person name="Kuroki Y."/>
            <person name="Lindquist E."/>
            <person name="Lucas S."/>
            <person name="Osoegawa K."/>
            <person name="Pennacchio L.A."/>
            <person name="Salamov A.A."/>
            <person name="Satou Y."/>
            <person name="Sauka-Spengler T."/>
            <person name="Schmutz J."/>
            <person name="Shin-I T."/>
            <person name="Toyoda A."/>
            <person name="Bronner-Fraser M."/>
            <person name="Fujiyama A."/>
            <person name="Holland L.Z."/>
            <person name="Holland P.W.H."/>
            <person name="Satoh N."/>
            <person name="Rokhsar D.S."/>
        </authorList>
    </citation>
    <scope>NUCLEOTIDE SEQUENCE [LARGE SCALE GENOMIC DNA]</scope>
    <source>
        <strain evidence="3">S238N-H82</strain>
        <tissue evidence="3">Testes</tissue>
    </source>
</reference>
<evidence type="ECO:0000313" key="3">
    <source>
        <dbReference type="EMBL" id="EEN49873.1"/>
    </source>
</evidence>
<dbReference type="InParanoid" id="C3ZCA1"/>
<keyword evidence="1" id="KW-0521">NADP</keyword>